<dbReference type="AlphaFoldDB" id="M4ZDF3"/>
<dbReference type="PROSITE" id="PS51257">
    <property type="entry name" value="PROKAR_LIPOPROTEIN"/>
    <property type="match status" value="1"/>
</dbReference>
<gene>
    <name evidence="3" type="ORF">S58_58120</name>
</gene>
<name>M4ZDF3_9BRAD</name>
<evidence type="ECO:0000313" key="3">
    <source>
        <dbReference type="EMBL" id="BAM91789.1"/>
    </source>
</evidence>
<sequence length="99" mass="10818">MSISVKGRLAIVALIALACFASSVLKLYLGLLCISLLVSFVAVGVVAWLVERLANKRHRGPERRQGRRRRCSTLIDDSRPLSIPTVDHVDTPSTAGHLQ</sequence>
<dbReference type="PATRIC" id="fig|1245469.3.peg.5950"/>
<dbReference type="GeneID" id="301819544"/>
<dbReference type="eggNOG" id="ENOG50301EK">
    <property type="taxonomic scope" value="Bacteria"/>
</dbReference>
<dbReference type="Proteomes" id="UP000011841">
    <property type="component" value="Chromosome"/>
</dbReference>
<dbReference type="EMBL" id="AP012603">
    <property type="protein sequence ID" value="BAM91789.1"/>
    <property type="molecule type" value="Genomic_DNA"/>
</dbReference>
<feature type="region of interest" description="Disordered" evidence="1">
    <location>
        <begin position="57"/>
        <end position="99"/>
    </location>
</feature>
<dbReference type="HOGENOM" id="CLU_2354286_0_0_5"/>
<feature type="transmembrane region" description="Helical" evidence="2">
    <location>
        <begin position="31"/>
        <end position="50"/>
    </location>
</feature>
<evidence type="ECO:0000256" key="2">
    <source>
        <dbReference type="SAM" id="Phobius"/>
    </source>
</evidence>
<accession>M4ZDF3</accession>
<feature type="compositionally biased region" description="Basic residues" evidence="1">
    <location>
        <begin position="57"/>
        <end position="71"/>
    </location>
</feature>
<evidence type="ECO:0000256" key="1">
    <source>
        <dbReference type="SAM" id="MobiDB-lite"/>
    </source>
</evidence>
<organism evidence="3 4">
    <name type="scientific">Bradyrhizobium oligotrophicum S58</name>
    <dbReference type="NCBI Taxonomy" id="1245469"/>
    <lineage>
        <taxon>Bacteria</taxon>
        <taxon>Pseudomonadati</taxon>
        <taxon>Pseudomonadota</taxon>
        <taxon>Alphaproteobacteria</taxon>
        <taxon>Hyphomicrobiales</taxon>
        <taxon>Nitrobacteraceae</taxon>
        <taxon>Bradyrhizobium</taxon>
    </lineage>
</organism>
<evidence type="ECO:0000313" key="4">
    <source>
        <dbReference type="Proteomes" id="UP000011841"/>
    </source>
</evidence>
<protein>
    <submittedName>
        <fullName evidence="3">Uncharacterized protein</fullName>
    </submittedName>
</protein>
<proteinExistence type="predicted"/>
<keyword evidence="2" id="KW-0472">Membrane</keyword>
<reference evidence="3 4" key="1">
    <citation type="journal article" date="2013" name="Appl. Environ. Microbiol.">
        <title>Genome analysis suggests that the soil oligotrophic bacterium Agromonas oligotrophica (Bradyrhizobium oligotrophicum) is a nitrogen-fixing symbiont of Aeschynomene indica.</title>
        <authorList>
            <person name="Okubo T."/>
            <person name="Fukushima S."/>
            <person name="Itakura M."/>
            <person name="Oshima K."/>
            <person name="Longtonglang A."/>
            <person name="Teaumroong N."/>
            <person name="Mitsui H."/>
            <person name="Hattori M."/>
            <person name="Hattori R."/>
            <person name="Hattori T."/>
            <person name="Minamisawa K."/>
        </authorList>
    </citation>
    <scope>NUCLEOTIDE SEQUENCE [LARGE SCALE GENOMIC DNA]</scope>
    <source>
        <strain evidence="3 4">S58</strain>
    </source>
</reference>
<dbReference type="KEGG" id="aol:S58_58120"/>
<keyword evidence="2" id="KW-0812">Transmembrane</keyword>
<dbReference type="RefSeq" id="WP_015668875.1">
    <property type="nucleotide sequence ID" value="NC_020453.1"/>
</dbReference>
<keyword evidence="4" id="KW-1185">Reference proteome</keyword>
<dbReference type="OrthoDB" id="8242954at2"/>
<keyword evidence="2" id="KW-1133">Transmembrane helix</keyword>